<organism evidence="2 3">
    <name type="scientific">Crenichthys baileyi</name>
    <name type="common">White River springfish</name>
    <dbReference type="NCBI Taxonomy" id="28760"/>
    <lineage>
        <taxon>Eukaryota</taxon>
        <taxon>Metazoa</taxon>
        <taxon>Chordata</taxon>
        <taxon>Craniata</taxon>
        <taxon>Vertebrata</taxon>
        <taxon>Euteleostomi</taxon>
        <taxon>Actinopterygii</taxon>
        <taxon>Neopterygii</taxon>
        <taxon>Teleostei</taxon>
        <taxon>Neoteleostei</taxon>
        <taxon>Acanthomorphata</taxon>
        <taxon>Ovalentaria</taxon>
        <taxon>Atherinomorphae</taxon>
        <taxon>Cyprinodontiformes</taxon>
        <taxon>Goodeidae</taxon>
        <taxon>Crenichthys</taxon>
    </lineage>
</organism>
<feature type="region of interest" description="Disordered" evidence="1">
    <location>
        <begin position="61"/>
        <end position="89"/>
    </location>
</feature>
<feature type="compositionally biased region" description="Polar residues" evidence="1">
    <location>
        <begin position="62"/>
        <end position="81"/>
    </location>
</feature>
<accession>A0AAV9SIS2</accession>
<dbReference type="EMBL" id="JAHHUM010000320">
    <property type="protein sequence ID" value="KAK5621048.1"/>
    <property type="molecule type" value="Genomic_DNA"/>
</dbReference>
<comment type="caution">
    <text evidence="2">The sequence shown here is derived from an EMBL/GenBank/DDBJ whole genome shotgun (WGS) entry which is preliminary data.</text>
</comment>
<dbReference type="Proteomes" id="UP001311232">
    <property type="component" value="Unassembled WGS sequence"/>
</dbReference>
<proteinExistence type="predicted"/>
<sequence length="146" mass="15910">MVSLLNYGPWRRRPELDTAGCGRKVKLLTGSQKRAREGCAAYRHGSAKRRALGGRTGFAQLKGSQESQPNGSIRDSVLTGSDQHKSVVGKTAPGEQIFRVADKQYRKGKTLRQRSAGAVSSYTAQLMSLMSYTSLSPAPPGNPTWW</sequence>
<gene>
    <name evidence="2" type="ORF">CRENBAI_014865</name>
</gene>
<name>A0AAV9SIS2_9TELE</name>
<protein>
    <submittedName>
        <fullName evidence="2">Uncharacterized protein</fullName>
    </submittedName>
</protein>
<keyword evidence="3" id="KW-1185">Reference proteome</keyword>
<evidence type="ECO:0000256" key="1">
    <source>
        <dbReference type="SAM" id="MobiDB-lite"/>
    </source>
</evidence>
<reference evidence="2 3" key="1">
    <citation type="submission" date="2021-06" db="EMBL/GenBank/DDBJ databases">
        <authorList>
            <person name="Palmer J.M."/>
        </authorList>
    </citation>
    <scope>NUCLEOTIDE SEQUENCE [LARGE SCALE GENOMIC DNA]</scope>
    <source>
        <strain evidence="2 3">MEX-2019</strain>
        <tissue evidence="2">Muscle</tissue>
    </source>
</reference>
<dbReference type="AlphaFoldDB" id="A0AAV9SIS2"/>
<evidence type="ECO:0000313" key="2">
    <source>
        <dbReference type="EMBL" id="KAK5621048.1"/>
    </source>
</evidence>
<evidence type="ECO:0000313" key="3">
    <source>
        <dbReference type="Proteomes" id="UP001311232"/>
    </source>
</evidence>